<sequence>MKFPRSALGCIGLWMSLLGLLTGAAVAQPGATPDQVFDRYAQAVHAGDMAAVRALIAPDVERSDFVGCQPQMDNPTCLAHYIEQTVVVPKASFTDLGRVRRDDLLDVRLEVRSPLYTRAGVDRIVGRDLLQVRGGLIRSFRFIPDFQDPPTVRFFATLGIGPGAPAARPAASQP</sequence>
<keyword evidence="3" id="KW-1185">Reference proteome</keyword>
<dbReference type="RefSeq" id="WP_250195521.1">
    <property type="nucleotide sequence ID" value="NZ_CP097635.1"/>
</dbReference>
<evidence type="ECO:0000256" key="1">
    <source>
        <dbReference type="SAM" id="SignalP"/>
    </source>
</evidence>
<dbReference type="Gene3D" id="3.10.450.50">
    <property type="match status" value="1"/>
</dbReference>
<keyword evidence="1" id="KW-0732">Signal</keyword>
<protein>
    <recommendedName>
        <fullName evidence="4">SnoaL-like domain-containing protein</fullName>
    </recommendedName>
</protein>
<evidence type="ECO:0000313" key="3">
    <source>
        <dbReference type="Proteomes" id="UP001056201"/>
    </source>
</evidence>
<name>A0ABY4S5U8_AQUTE</name>
<dbReference type="EMBL" id="CP097635">
    <property type="protein sequence ID" value="URI07256.1"/>
    <property type="molecule type" value="Genomic_DNA"/>
</dbReference>
<reference evidence="2" key="1">
    <citation type="submission" date="2022-05" db="EMBL/GenBank/DDBJ databases">
        <title>An RpoN-dependent PEP-CTERM gene is involved in floc formation of an Aquincola tertiaricarbonis strain.</title>
        <authorList>
            <person name="Qiu D."/>
            <person name="Xia M."/>
        </authorList>
    </citation>
    <scope>NUCLEOTIDE SEQUENCE</scope>
    <source>
        <strain evidence="2">RN12</strain>
    </source>
</reference>
<accession>A0ABY4S5U8</accession>
<evidence type="ECO:0000313" key="2">
    <source>
        <dbReference type="EMBL" id="URI07256.1"/>
    </source>
</evidence>
<organism evidence="2 3">
    <name type="scientific">Aquincola tertiaricarbonis</name>
    <dbReference type="NCBI Taxonomy" id="391953"/>
    <lineage>
        <taxon>Bacteria</taxon>
        <taxon>Pseudomonadati</taxon>
        <taxon>Pseudomonadota</taxon>
        <taxon>Betaproteobacteria</taxon>
        <taxon>Burkholderiales</taxon>
        <taxon>Sphaerotilaceae</taxon>
        <taxon>Aquincola</taxon>
    </lineage>
</organism>
<proteinExistence type="predicted"/>
<dbReference type="Proteomes" id="UP001056201">
    <property type="component" value="Chromosome 1"/>
</dbReference>
<dbReference type="SUPFAM" id="SSF54427">
    <property type="entry name" value="NTF2-like"/>
    <property type="match status" value="1"/>
</dbReference>
<feature type="signal peptide" evidence="1">
    <location>
        <begin position="1"/>
        <end position="27"/>
    </location>
</feature>
<dbReference type="InterPro" id="IPR032710">
    <property type="entry name" value="NTF2-like_dom_sf"/>
</dbReference>
<evidence type="ECO:0008006" key="4">
    <source>
        <dbReference type="Google" id="ProtNLM"/>
    </source>
</evidence>
<feature type="chain" id="PRO_5046210801" description="SnoaL-like domain-containing protein" evidence="1">
    <location>
        <begin position="28"/>
        <end position="174"/>
    </location>
</feature>
<gene>
    <name evidence="2" type="ORF">MW290_01110</name>
</gene>